<name>A0A1M6KUS3_9BACT</name>
<feature type="signal peptide" evidence="1">
    <location>
        <begin position="1"/>
        <end position="21"/>
    </location>
</feature>
<protein>
    <submittedName>
        <fullName evidence="2">Uncharacterized protein</fullName>
    </submittedName>
</protein>
<gene>
    <name evidence="2" type="ORF">SAMN02745146_3573</name>
</gene>
<dbReference type="RefSeq" id="WP_073111707.1">
    <property type="nucleotide sequence ID" value="NZ_FQYN01000008.1"/>
</dbReference>
<sequence>MSFISLTYFLLFLLAPPTAQPQPPIEPLQIAEQFVAPEGWPDMKSYLCCEAADQARRQTLGQQIPRALRRRCQLLRQDSARAVVAVELRDSTTRNDFYLHFRREPAAGWKLQAVRSLAASGLSTPMLRLLTQMPPAEIARYNQAHPAADHAFTVGNLRLWMSADADIARHFSRRRRDFQQVVRLVQARPYFAPSATADSAAAGEQAANADPAVRQLLRTLFISRVGRHDTGCGTCLEFIIGGTLHNSMGLLYQPDAAAVPAMSPAHIIVIRPLGQGWYLYKTT</sequence>
<reference evidence="2 3" key="1">
    <citation type="submission" date="2016-11" db="EMBL/GenBank/DDBJ databases">
        <authorList>
            <person name="Jaros S."/>
            <person name="Januszkiewicz K."/>
            <person name="Wedrychowicz H."/>
        </authorList>
    </citation>
    <scope>NUCLEOTIDE SEQUENCE [LARGE SCALE GENOMIC DNA]</scope>
    <source>
        <strain evidence="2 3">DSM 21074</strain>
    </source>
</reference>
<dbReference type="Proteomes" id="UP000184418">
    <property type="component" value="Unassembled WGS sequence"/>
</dbReference>
<organism evidence="2 3">
    <name type="scientific">Hymenobacter daecheongensis DSM 21074</name>
    <dbReference type="NCBI Taxonomy" id="1121955"/>
    <lineage>
        <taxon>Bacteria</taxon>
        <taxon>Pseudomonadati</taxon>
        <taxon>Bacteroidota</taxon>
        <taxon>Cytophagia</taxon>
        <taxon>Cytophagales</taxon>
        <taxon>Hymenobacteraceae</taxon>
        <taxon>Hymenobacter</taxon>
    </lineage>
</organism>
<dbReference type="EMBL" id="FQYN01000008">
    <property type="protein sequence ID" value="SHJ62725.1"/>
    <property type="molecule type" value="Genomic_DNA"/>
</dbReference>
<accession>A0A1M6KUS3</accession>
<feature type="chain" id="PRO_5012725868" evidence="1">
    <location>
        <begin position="22"/>
        <end position="283"/>
    </location>
</feature>
<keyword evidence="3" id="KW-1185">Reference proteome</keyword>
<proteinExistence type="predicted"/>
<keyword evidence="1" id="KW-0732">Signal</keyword>
<dbReference type="OrthoDB" id="637051at2"/>
<evidence type="ECO:0000313" key="3">
    <source>
        <dbReference type="Proteomes" id="UP000184418"/>
    </source>
</evidence>
<dbReference type="STRING" id="1121955.SAMN02745146_3573"/>
<evidence type="ECO:0000256" key="1">
    <source>
        <dbReference type="SAM" id="SignalP"/>
    </source>
</evidence>
<evidence type="ECO:0000313" key="2">
    <source>
        <dbReference type="EMBL" id="SHJ62725.1"/>
    </source>
</evidence>
<dbReference type="AlphaFoldDB" id="A0A1M6KUS3"/>